<dbReference type="SUPFAM" id="SSF54001">
    <property type="entry name" value="Cysteine proteinases"/>
    <property type="match status" value="1"/>
</dbReference>
<dbReference type="Pfam" id="PF00797">
    <property type="entry name" value="Acetyltransf_2"/>
    <property type="match status" value="1"/>
</dbReference>
<dbReference type="Gene3D" id="3.30.2140.20">
    <property type="match status" value="1"/>
</dbReference>
<dbReference type="InterPro" id="IPR038765">
    <property type="entry name" value="Papain-like_cys_pep_sf"/>
</dbReference>
<dbReference type="InterPro" id="IPR001447">
    <property type="entry name" value="Arylamine_N-AcTrfase"/>
</dbReference>
<dbReference type="EMBL" id="JAPDHF010000011">
    <property type="protein sequence ID" value="KAJ4011084.1"/>
    <property type="molecule type" value="Genomic_DNA"/>
</dbReference>
<dbReference type="PANTHER" id="PTHR11786:SF0">
    <property type="entry name" value="ARYLAMINE N-ACETYLTRANSFERASE 4-RELATED"/>
    <property type="match status" value="1"/>
</dbReference>
<accession>A0A9W8PLQ5</accession>
<evidence type="ECO:0000313" key="3">
    <source>
        <dbReference type="Proteomes" id="UP001152130"/>
    </source>
</evidence>
<evidence type="ECO:0000313" key="2">
    <source>
        <dbReference type="EMBL" id="KAJ4011084.1"/>
    </source>
</evidence>
<dbReference type="PANTHER" id="PTHR11786">
    <property type="entry name" value="N-HYDROXYARYLAMINE O-ACETYLTRANSFERASE"/>
    <property type="match status" value="1"/>
</dbReference>
<evidence type="ECO:0000256" key="1">
    <source>
        <dbReference type="ARBA" id="ARBA00006547"/>
    </source>
</evidence>
<protein>
    <recommendedName>
        <fullName evidence="4">Arylamine N-acetyltransferase</fullName>
    </recommendedName>
</protein>
<comment type="similarity">
    <text evidence="1">Belongs to the arylamine N-acetyltransferase family.</text>
</comment>
<keyword evidence="3" id="KW-1185">Reference proteome</keyword>
<comment type="caution">
    <text evidence="2">The sequence shown here is derived from an EMBL/GenBank/DDBJ whole genome shotgun (WGS) entry which is preliminary data.</text>
</comment>
<dbReference type="Proteomes" id="UP001152130">
    <property type="component" value="Unassembled WGS sequence"/>
</dbReference>
<reference evidence="2" key="1">
    <citation type="submission" date="2022-10" db="EMBL/GenBank/DDBJ databases">
        <title>Fusarium specimens isolated from Avocado Roots.</title>
        <authorList>
            <person name="Stajich J."/>
            <person name="Roper C."/>
            <person name="Heimlech-Rivalta G."/>
        </authorList>
    </citation>
    <scope>NUCLEOTIDE SEQUENCE</scope>
    <source>
        <strain evidence="2">CF00143</strain>
    </source>
</reference>
<organism evidence="2 3">
    <name type="scientific">Fusarium irregulare</name>
    <dbReference type="NCBI Taxonomy" id="2494466"/>
    <lineage>
        <taxon>Eukaryota</taxon>
        <taxon>Fungi</taxon>
        <taxon>Dikarya</taxon>
        <taxon>Ascomycota</taxon>
        <taxon>Pezizomycotina</taxon>
        <taxon>Sordariomycetes</taxon>
        <taxon>Hypocreomycetidae</taxon>
        <taxon>Hypocreales</taxon>
        <taxon>Nectriaceae</taxon>
        <taxon>Fusarium</taxon>
        <taxon>Fusarium incarnatum-equiseti species complex</taxon>
    </lineage>
</organism>
<dbReference type="GO" id="GO:0016407">
    <property type="term" value="F:acetyltransferase activity"/>
    <property type="evidence" value="ECO:0007669"/>
    <property type="project" value="InterPro"/>
</dbReference>
<name>A0A9W8PLQ5_9HYPO</name>
<evidence type="ECO:0008006" key="4">
    <source>
        <dbReference type="Google" id="ProtNLM"/>
    </source>
</evidence>
<sequence length="200" mass="23228">MRNHIVNIITFPDGSKYHSDVAFGGDGATVPMPLVDGLVHKNLGTQQIRLKRDWVPNQVHRTEETKLWIYQYRNSQDSEWNSFYSFPGVEFFALDWDVINWWINSHPDSHQRRNVLTIKFLQRPVEMDASFEGETEIFGKRMLVNGVVKENLGGKTKVIMTCNTEQERLEVLERYFQLFLTNEEKQGILGYLSELDGTAS</sequence>
<dbReference type="AlphaFoldDB" id="A0A9W8PLQ5"/>
<proteinExistence type="inferred from homology"/>
<dbReference type="InterPro" id="IPR053710">
    <property type="entry name" value="Arylamine_NAT_domain_sf"/>
</dbReference>
<gene>
    <name evidence="2" type="ORF">NW766_007716</name>
</gene>